<evidence type="ECO:0000256" key="5">
    <source>
        <dbReference type="ARBA" id="ARBA00022801"/>
    </source>
</evidence>
<feature type="domain" description="PIN" evidence="9">
    <location>
        <begin position="2"/>
        <end position="126"/>
    </location>
</feature>
<comment type="function">
    <text evidence="8">Toxic component of a toxin-antitoxin (TA) system. An RNase.</text>
</comment>
<evidence type="ECO:0000256" key="2">
    <source>
        <dbReference type="ARBA" id="ARBA00022649"/>
    </source>
</evidence>
<feature type="binding site" evidence="8">
    <location>
        <position position="99"/>
    </location>
    <ligand>
        <name>Mg(2+)</name>
        <dbReference type="ChEBI" id="CHEBI:18420"/>
    </ligand>
</feature>
<comment type="caution">
    <text evidence="10">The sequence shown here is derived from an EMBL/GenBank/DDBJ whole genome shotgun (WGS) entry which is preliminary data.</text>
</comment>
<reference evidence="10 11" key="1">
    <citation type="submission" date="2023-07" db="EMBL/GenBank/DDBJ databases">
        <title>Genomic Encyclopedia of Type Strains, Phase IV (KMG-IV): sequencing the most valuable type-strain genomes for metagenomic binning, comparative biology and taxonomic classification.</title>
        <authorList>
            <person name="Goeker M."/>
        </authorList>
    </citation>
    <scope>NUCLEOTIDE SEQUENCE [LARGE SCALE GENOMIC DNA]</scope>
    <source>
        <strain evidence="10 11">DSM 19619</strain>
    </source>
</reference>
<dbReference type="Proteomes" id="UP001242480">
    <property type="component" value="Unassembled WGS sequence"/>
</dbReference>
<keyword evidence="10" id="KW-0255">Endonuclease</keyword>
<evidence type="ECO:0000313" key="11">
    <source>
        <dbReference type="Proteomes" id="UP001242480"/>
    </source>
</evidence>
<keyword evidence="11" id="KW-1185">Reference proteome</keyword>
<dbReference type="GO" id="GO:0004519">
    <property type="term" value="F:endonuclease activity"/>
    <property type="evidence" value="ECO:0007669"/>
    <property type="project" value="UniProtKB-KW"/>
</dbReference>
<evidence type="ECO:0000313" key="10">
    <source>
        <dbReference type="EMBL" id="MDQ0468642.1"/>
    </source>
</evidence>
<dbReference type="CDD" id="cd18745">
    <property type="entry name" value="PIN_VapC4-5_FitB-like"/>
    <property type="match status" value="1"/>
</dbReference>
<dbReference type="Gene3D" id="3.40.50.1010">
    <property type="entry name" value="5'-nuclease"/>
    <property type="match status" value="1"/>
</dbReference>
<sequence>MICLDTNVVIAFLRGQPRRLVERFEREMLLSAVALPVVTLFELQYGIAKSARREENAERLAVFLQLPVTILPFEPEDATEAGDIRAALERAGTPIGPYDVLIAGQARRRGAVLVTANTGEFSRVPGLKSEDWAAA</sequence>
<dbReference type="EC" id="3.1.-.-" evidence="8"/>
<evidence type="ECO:0000259" key="9">
    <source>
        <dbReference type="Pfam" id="PF01850"/>
    </source>
</evidence>
<feature type="binding site" evidence="8">
    <location>
        <position position="5"/>
    </location>
    <ligand>
        <name>Mg(2+)</name>
        <dbReference type="ChEBI" id="CHEBI:18420"/>
    </ligand>
</feature>
<accession>A0ABU0J309</accession>
<gene>
    <name evidence="8" type="primary">vapC</name>
    <name evidence="10" type="ORF">QO011_001642</name>
</gene>
<keyword evidence="6 8" id="KW-0460">Magnesium</keyword>
<evidence type="ECO:0000256" key="4">
    <source>
        <dbReference type="ARBA" id="ARBA00022723"/>
    </source>
</evidence>
<evidence type="ECO:0000256" key="8">
    <source>
        <dbReference type="HAMAP-Rule" id="MF_00265"/>
    </source>
</evidence>
<protein>
    <recommendedName>
        <fullName evidence="8">Ribonuclease VapC</fullName>
        <shortName evidence="8">RNase VapC</shortName>
        <ecNumber evidence="8">3.1.-.-</ecNumber>
    </recommendedName>
    <alternativeName>
        <fullName evidence="8">Toxin VapC</fullName>
    </alternativeName>
</protein>
<dbReference type="GO" id="GO:0016787">
    <property type="term" value="F:hydrolase activity"/>
    <property type="evidence" value="ECO:0007669"/>
    <property type="project" value="UniProtKB-KW"/>
</dbReference>
<dbReference type="InterPro" id="IPR029060">
    <property type="entry name" value="PIN-like_dom_sf"/>
</dbReference>
<dbReference type="HAMAP" id="MF_00265">
    <property type="entry name" value="VapC_Nob1"/>
    <property type="match status" value="1"/>
</dbReference>
<evidence type="ECO:0000256" key="1">
    <source>
        <dbReference type="ARBA" id="ARBA00001946"/>
    </source>
</evidence>
<comment type="cofactor">
    <cofactor evidence="1 8">
        <name>Mg(2+)</name>
        <dbReference type="ChEBI" id="CHEBI:18420"/>
    </cofactor>
</comment>
<evidence type="ECO:0000256" key="3">
    <source>
        <dbReference type="ARBA" id="ARBA00022722"/>
    </source>
</evidence>
<keyword evidence="8" id="KW-0800">Toxin</keyword>
<proteinExistence type="inferred from homology"/>
<name>A0ABU0J309_9HYPH</name>
<dbReference type="PANTHER" id="PTHR33653:SF1">
    <property type="entry name" value="RIBONUCLEASE VAPC2"/>
    <property type="match status" value="1"/>
</dbReference>
<evidence type="ECO:0000256" key="7">
    <source>
        <dbReference type="ARBA" id="ARBA00038093"/>
    </source>
</evidence>
<dbReference type="EMBL" id="JAUSVX010000002">
    <property type="protein sequence ID" value="MDQ0468642.1"/>
    <property type="molecule type" value="Genomic_DNA"/>
</dbReference>
<dbReference type="SUPFAM" id="SSF88723">
    <property type="entry name" value="PIN domain-like"/>
    <property type="match status" value="1"/>
</dbReference>
<dbReference type="PANTHER" id="PTHR33653">
    <property type="entry name" value="RIBONUCLEASE VAPC2"/>
    <property type="match status" value="1"/>
</dbReference>
<keyword evidence="4 8" id="KW-0479">Metal-binding</keyword>
<organism evidence="10 11">
    <name type="scientific">Labrys wisconsinensis</name>
    <dbReference type="NCBI Taxonomy" id="425677"/>
    <lineage>
        <taxon>Bacteria</taxon>
        <taxon>Pseudomonadati</taxon>
        <taxon>Pseudomonadota</taxon>
        <taxon>Alphaproteobacteria</taxon>
        <taxon>Hyphomicrobiales</taxon>
        <taxon>Xanthobacteraceae</taxon>
        <taxon>Labrys</taxon>
    </lineage>
</organism>
<dbReference type="Pfam" id="PF01850">
    <property type="entry name" value="PIN"/>
    <property type="match status" value="1"/>
</dbReference>
<evidence type="ECO:0000256" key="6">
    <source>
        <dbReference type="ARBA" id="ARBA00022842"/>
    </source>
</evidence>
<dbReference type="RefSeq" id="WP_307270134.1">
    <property type="nucleotide sequence ID" value="NZ_JAUSVX010000002.1"/>
</dbReference>
<keyword evidence="2 8" id="KW-1277">Toxin-antitoxin system</keyword>
<keyword evidence="5 8" id="KW-0378">Hydrolase</keyword>
<keyword evidence="3 8" id="KW-0540">Nuclease</keyword>
<dbReference type="InterPro" id="IPR002716">
    <property type="entry name" value="PIN_dom"/>
</dbReference>
<dbReference type="InterPro" id="IPR022907">
    <property type="entry name" value="VapC_family"/>
</dbReference>
<comment type="similarity">
    <text evidence="7 8">Belongs to the PINc/VapC protein family.</text>
</comment>
<dbReference type="InterPro" id="IPR050556">
    <property type="entry name" value="Type_II_TA_system_RNase"/>
</dbReference>